<keyword evidence="2" id="KW-0472">Membrane</keyword>
<feature type="region of interest" description="Disordered" evidence="1">
    <location>
        <begin position="764"/>
        <end position="786"/>
    </location>
</feature>
<dbReference type="AlphaFoldDB" id="A0A4R7PE73"/>
<dbReference type="RefSeq" id="WP_133880995.1">
    <property type="nucleotide sequence ID" value="NZ_MWIN01000001.1"/>
</dbReference>
<dbReference type="EMBL" id="SOBT01000008">
    <property type="protein sequence ID" value="TDU32504.1"/>
    <property type="molecule type" value="Genomic_DNA"/>
</dbReference>
<dbReference type="Gene3D" id="1.20.58.2200">
    <property type="match status" value="1"/>
</dbReference>
<dbReference type="NCBIfam" id="TIGR03504">
    <property type="entry name" value="FimV_Cterm"/>
    <property type="match status" value="1"/>
</dbReference>
<evidence type="ECO:0000259" key="4">
    <source>
        <dbReference type="Pfam" id="PF25800"/>
    </source>
</evidence>
<keyword evidence="2" id="KW-0812">Transmembrane</keyword>
<evidence type="ECO:0000256" key="3">
    <source>
        <dbReference type="SAM" id="SignalP"/>
    </source>
</evidence>
<feature type="transmembrane region" description="Helical" evidence="2">
    <location>
        <begin position="384"/>
        <end position="405"/>
    </location>
</feature>
<dbReference type="Proteomes" id="UP000295341">
    <property type="component" value="Unassembled WGS sequence"/>
</dbReference>
<accession>A0A4R7PE73</accession>
<protein>
    <submittedName>
        <fullName evidence="5">FimV-like protein</fullName>
    </submittedName>
</protein>
<dbReference type="OrthoDB" id="5298707at2"/>
<feature type="domain" description="FimV N-terminal" evidence="4">
    <location>
        <begin position="23"/>
        <end position="129"/>
    </location>
</feature>
<dbReference type="InterPro" id="IPR020011">
    <property type="entry name" value="FimV_C"/>
</dbReference>
<dbReference type="Pfam" id="PF14559">
    <property type="entry name" value="TPR_19"/>
    <property type="match status" value="1"/>
</dbReference>
<feature type="region of interest" description="Disordered" evidence="1">
    <location>
        <begin position="136"/>
        <end position="184"/>
    </location>
</feature>
<keyword evidence="3" id="KW-0732">Signal</keyword>
<sequence length="786" mass="82899">MLRRLSVAAALCVLAAVAPAHAMGLGDIKVKSGLNQRFSAVIPFTSLTPEEAANVRARVAENQDFARAGLDRSGYLSSIRVEAITDGANPRLELSSGEIAREPLLTLLIEVRKTGGTRMLREYTVLLDPAVTSGAGAPMGRAQSAASDSDFFQTPEEARGGSTPRRSAEASASPRSSSVGADGLYGPVRDGETLWMIAQAVKPAGVGLDQAMLALYEANRDAFRGGDIEYLRSGSRLQVPDADTMQKFSNAAARARVLELSAQQAAAAPSGPASSSTLSSSAFPPAQTPKPAAPADVDEELTPATPPPAASVPASPPATTETVEAPGASAPAGDQAAGDVDMEGVGQTPATPPTTTTATDVVPAAETPAAGEPPVDSQATIANWLTRLLPVFIALIVLLIAVVVWRAARERKAQRDYEKAARETTRIPAPRMGATGSFQAKSGNSARDELEELGRQIDDDDATRIAPIVAGAADDDQDRTRMVTTSKIPAYPPPIMSDRPMDEAELAVTSQFQANTKEIKLGDNDPLSEADFHLAYGLYDEAALLLQQASARSPGRTDLRVKLAETYFAAGKATEFEQIAGTLKGDVSSDEWSKLSIMGRQLAPASDLFAAGAEGSNTDTVLDLTFDDDVAQIVPVKVDEGLEFNLEELELPSKTDQLAAQASQSLEFDLGEFDLGGVDKPKTSTPPPANAVIDFKEFDLGGTDVLGPGKSELDVRLDELEPMVIDDPMEEGQSAGDDATTSLNLARVYVEMGDAEMAQSLLEQVTKTGTDEQKREAEQLRERLLG</sequence>
<dbReference type="InterPro" id="IPR020012">
    <property type="entry name" value="LysM_FimV"/>
</dbReference>
<dbReference type="NCBIfam" id="TIGR03505">
    <property type="entry name" value="FimV_core"/>
    <property type="match status" value="1"/>
</dbReference>
<evidence type="ECO:0000256" key="2">
    <source>
        <dbReference type="SAM" id="Phobius"/>
    </source>
</evidence>
<feature type="compositionally biased region" description="Low complexity" evidence="1">
    <location>
        <begin position="162"/>
        <end position="178"/>
    </location>
</feature>
<name>A0A4R7PE73_9GAMM</name>
<proteinExistence type="predicted"/>
<feature type="compositionally biased region" description="Low complexity" evidence="1">
    <location>
        <begin position="317"/>
        <end position="326"/>
    </location>
</feature>
<dbReference type="Gene3D" id="1.25.40.10">
    <property type="entry name" value="Tetratricopeptide repeat domain"/>
    <property type="match status" value="1"/>
</dbReference>
<dbReference type="SUPFAM" id="SSF48452">
    <property type="entry name" value="TPR-like"/>
    <property type="match status" value="1"/>
</dbReference>
<keyword evidence="6" id="KW-1185">Reference proteome</keyword>
<evidence type="ECO:0000313" key="5">
    <source>
        <dbReference type="EMBL" id="TDU32504.1"/>
    </source>
</evidence>
<dbReference type="InterPro" id="IPR011990">
    <property type="entry name" value="TPR-like_helical_dom_sf"/>
</dbReference>
<keyword evidence="2" id="KW-1133">Transmembrane helix</keyword>
<dbReference type="InterPro" id="IPR038440">
    <property type="entry name" value="FimV_C_sf"/>
</dbReference>
<feature type="compositionally biased region" description="Low complexity" evidence="1">
    <location>
        <begin position="268"/>
        <end position="285"/>
    </location>
</feature>
<feature type="region of interest" description="Disordered" evidence="1">
    <location>
        <begin position="268"/>
        <end position="359"/>
    </location>
</feature>
<feature type="compositionally biased region" description="Pro residues" evidence="1">
    <location>
        <begin position="304"/>
        <end position="316"/>
    </location>
</feature>
<feature type="signal peptide" evidence="3">
    <location>
        <begin position="1"/>
        <end position="22"/>
    </location>
</feature>
<gene>
    <name evidence="5" type="ORF">DFR24_1902</name>
</gene>
<evidence type="ECO:0000256" key="1">
    <source>
        <dbReference type="SAM" id="MobiDB-lite"/>
    </source>
</evidence>
<feature type="chain" id="PRO_5020914651" evidence="3">
    <location>
        <begin position="23"/>
        <end position="786"/>
    </location>
</feature>
<dbReference type="InterPro" id="IPR057840">
    <property type="entry name" value="FimV_N"/>
</dbReference>
<feature type="compositionally biased region" description="Basic and acidic residues" evidence="1">
    <location>
        <begin position="769"/>
        <end position="786"/>
    </location>
</feature>
<dbReference type="Pfam" id="PF25800">
    <property type="entry name" value="FimV_N"/>
    <property type="match status" value="1"/>
</dbReference>
<evidence type="ECO:0000313" key="6">
    <source>
        <dbReference type="Proteomes" id="UP000295341"/>
    </source>
</evidence>
<organism evidence="5 6">
    <name type="scientific">Panacagrimonas perspica</name>
    <dbReference type="NCBI Taxonomy" id="381431"/>
    <lineage>
        <taxon>Bacteria</taxon>
        <taxon>Pseudomonadati</taxon>
        <taxon>Pseudomonadota</taxon>
        <taxon>Gammaproteobacteria</taxon>
        <taxon>Nevskiales</taxon>
        <taxon>Nevskiaceae</taxon>
        <taxon>Panacagrimonas</taxon>
    </lineage>
</organism>
<reference evidence="5 6" key="1">
    <citation type="submission" date="2019-03" db="EMBL/GenBank/DDBJ databases">
        <title>Genomic Encyclopedia of Type Strains, Phase IV (KMG-IV): sequencing the most valuable type-strain genomes for metagenomic binning, comparative biology and taxonomic classification.</title>
        <authorList>
            <person name="Goeker M."/>
        </authorList>
    </citation>
    <scope>NUCLEOTIDE SEQUENCE [LARGE SCALE GENOMIC DNA]</scope>
    <source>
        <strain evidence="5 6">DSM 26377</strain>
    </source>
</reference>
<comment type="caution">
    <text evidence="5">The sequence shown here is derived from an EMBL/GenBank/DDBJ whole genome shotgun (WGS) entry which is preliminary data.</text>
</comment>